<evidence type="ECO:0000313" key="1">
    <source>
        <dbReference type="EMBL" id="EQA34790.1"/>
    </source>
</evidence>
<proteinExistence type="predicted"/>
<comment type="caution">
    <text evidence="1">The sequence shown here is derived from an EMBL/GenBank/DDBJ whole genome shotgun (WGS) entry which is preliminary data.</text>
</comment>
<accession>V6HGS1</accession>
<dbReference type="STRING" id="1049790.LEP1GSC047_1407"/>
<name>V6HGS1_9LEPT</name>
<organism evidence="1 2">
    <name type="scientific">Leptospira inadai serovar Lyme str. 10</name>
    <dbReference type="NCBI Taxonomy" id="1049790"/>
    <lineage>
        <taxon>Bacteria</taxon>
        <taxon>Pseudomonadati</taxon>
        <taxon>Spirochaetota</taxon>
        <taxon>Spirochaetia</taxon>
        <taxon>Leptospirales</taxon>
        <taxon>Leptospiraceae</taxon>
        <taxon>Leptospira</taxon>
    </lineage>
</organism>
<reference evidence="1 2" key="1">
    <citation type="submission" date="2013-05" db="EMBL/GenBank/DDBJ databases">
        <authorList>
            <person name="Harkins D.M."/>
            <person name="Durkin A.S."/>
            <person name="Brinkac L.M."/>
            <person name="Haft D.H."/>
            <person name="Selengut J.D."/>
            <person name="Sanka R."/>
            <person name="DePew J."/>
            <person name="Purushe J."/>
            <person name="Hartskeerl R.A."/>
            <person name="Ahmed A."/>
            <person name="van der Linden H."/>
            <person name="Goris M.G.A."/>
            <person name="Vinetz J.M."/>
            <person name="Sutton G.G."/>
            <person name="Nierman W.C."/>
            <person name="Fouts D.E."/>
        </authorList>
    </citation>
    <scope>NUCLEOTIDE SEQUENCE [LARGE SCALE GENOMIC DNA]</scope>
    <source>
        <strain evidence="1 2">10</strain>
    </source>
</reference>
<dbReference type="Proteomes" id="UP000018719">
    <property type="component" value="Unassembled WGS sequence"/>
</dbReference>
<evidence type="ECO:0000313" key="2">
    <source>
        <dbReference type="Proteomes" id="UP000018719"/>
    </source>
</evidence>
<gene>
    <name evidence="1" type="ORF">LEP1GSC047_1407</name>
</gene>
<dbReference type="EMBL" id="AHMM02000025">
    <property type="protein sequence ID" value="EQA34790.1"/>
    <property type="molecule type" value="Genomic_DNA"/>
</dbReference>
<dbReference type="AlphaFoldDB" id="V6HGS1"/>
<sequence length="40" mass="4730">MYSRREIFAFVDFPRILFFSGAVPSHTETKRPADQELRTL</sequence>
<protein>
    <submittedName>
        <fullName evidence="1">Uncharacterized protein</fullName>
    </submittedName>
</protein>